<evidence type="ECO:0000256" key="2">
    <source>
        <dbReference type="ARBA" id="ARBA00023002"/>
    </source>
</evidence>
<dbReference type="Pfam" id="PF02771">
    <property type="entry name" value="Acyl-CoA_dh_N"/>
    <property type="match status" value="1"/>
</dbReference>
<dbReference type="InterPro" id="IPR036250">
    <property type="entry name" value="AcylCo_DH-like_C"/>
</dbReference>
<proteinExistence type="predicted"/>
<dbReference type="SUPFAM" id="SSF56645">
    <property type="entry name" value="Acyl-CoA dehydrogenase NM domain-like"/>
    <property type="match status" value="1"/>
</dbReference>
<dbReference type="CDD" id="cd00567">
    <property type="entry name" value="ACAD"/>
    <property type="match status" value="1"/>
</dbReference>
<dbReference type="SUPFAM" id="SSF47203">
    <property type="entry name" value="Acyl-CoA dehydrogenase C-terminal domain-like"/>
    <property type="match status" value="1"/>
</dbReference>
<dbReference type="GO" id="GO:0016491">
    <property type="term" value="F:oxidoreductase activity"/>
    <property type="evidence" value="ECO:0007669"/>
    <property type="project" value="UniProtKB-KW"/>
</dbReference>
<feature type="domain" description="Acyl-CoA dehydrogenase C-terminal" evidence="5">
    <location>
        <begin position="243"/>
        <end position="361"/>
    </location>
</feature>
<dbReference type="PIRSF" id="PIRSF016578">
    <property type="entry name" value="HsaA"/>
    <property type="match status" value="1"/>
</dbReference>
<dbReference type="PANTHER" id="PTHR43884">
    <property type="entry name" value="ACYL-COA DEHYDROGENASE"/>
    <property type="match status" value="1"/>
</dbReference>
<evidence type="ECO:0000259" key="3">
    <source>
        <dbReference type="Pfam" id="PF02770"/>
    </source>
</evidence>
<dbReference type="InterPro" id="IPR013786">
    <property type="entry name" value="AcylCoA_DH/ox_N"/>
</dbReference>
<dbReference type="EC" id="1.-.-.-" evidence="6"/>
<evidence type="ECO:0000313" key="6">
    <source>
        <dbReference type="EMBL" id="MFD2115863.1"/>
    </source>
</evidence>
<reference evidence="7" key="1">
    <citation type="journal article" date="2019" name="Int. J. Syst. Evol. Microbiol.">
        <title>The Global Catalogue of Microorganisms (GCM) 10K type strain sequencing project: providing services to taxonomists for standard genome sequencing and annotation.</title>
        <authorList>
            <consortium name="The Broad Institute Genomics Platform"/>
            <consortium name="The Broad Institute Genome Sequencing Center for Infectious Disease"/>
            <person name="Wu L."/>
            <person name="Ma J."/>
        </authorList>
    </citation>
    <scope>NUCLEOTIDE SEQUENCE [LARGE SCALE GENOMIC DNA]</scope>
    <source>
        <strain evidence="7">GH52</strain>
    </source>
</reference>
<dbReference type="InterPro" id="IPR013107">
    <property type="entry name" value="Acyl-CoA_DH_C"/>
</dbReference>
<gene>
    <name evidence="6" type="ORF">ACFSJH_09030</name>
</gene>
<dbReference type="InterPro" id="IPR046373">
    <property type="entry name" value="Acyl-CoA_Oxase/DH_mid-dom_sf"/>
</dbReference>
<evidence type="ECO:0000259" key="5">
    <source>
        <dbReference type="Pfam" id="PF08028"/>
    </source>
</evidence>
<keyword evidence="1" id="KW-0285">Flavoprotein</keyword>
<evidence type="ECO:0000313" key="7">
    <source>
        <dbReference type="Proteomes" id="UP001597362"/>
    </source>
</evidence>
<dbReference type="Gene3D" id="1.20.140.10">
    <property type="entry name" value="Butyryl-CoA Dehydrogenase, subunit A, domain 3"/>
    <property type="match status" value="1"/>
</dbReference>
<dbReference type="PANTHER" id="PTHR43884:SF25">
    <property type="entry name" value="ACYL-COA DEHYDROGENASE YDBM-RELATED"/>
    <property type="match status" value="1"/>
</dbReference>
<sequence length="396" mass="43791">MKELFINNDKTKQWLTTLEQLEVSIKQSALQADEQNCFVADNIELVRKSGYSAITLPSLYGGAGFSIHDAIVLQETLASYDGSTALVMAWTLLTVGELYENQYWDDTLLQSFSNEVTAGAIINRAVSEAATGSPIRGGKPTTTAIRNGNQYIITGRKSYTTGAYALDYFLVSAWLQDEEQIGFFLLAKDTPGLQIEDNWDMVGMRGTGSHDVVLNQVTVDENKLVEIPSYRTGFKLNPWLLLIPATYLGIAQAAATYAIDFANRHQPNSITTTIAHLPNVQSSIGEMELLLLQARHSLYGTALAWERQTDKELLVSSVNAAKHTATNHAIAIVDIAMRIVGAKSLQLSNPLQRYYRDVRAGLHNPPMDDLTISLLAKHANNNWRQKEGIIDEKNTN</sequence>
<accession>A0ABW4YJK1</accession>
<evidence type="ECO:0000256" key="1">
    <source>
        <dbReference type="ARBA" id="ARBA00022630"/>
    </source>
</evidence>
<dbReference type="InterPro" id="IPR006091">
    <property type="entry name" value="Acyl-CoA_Oxase/DH_mid-dom"/>
</dbReference>
<feature type="domain" description="Acyl-CoA oxidase/dehydrogenase middle" evidence="3">
    <location>
        <begin position="125"/>
        <end position="217"/>
    </location>
</feature>
<keyword evidence="2 6" id="KW-0560">Oxidoreductase</keyword>
<dbReference type="RefSeq" id="WP_377771466.1">
    <property type="nucleotide sequence ID" value="NZ_JBHUHO010000029.1"/>
</dbReference>
<dbReference type="EMBL" id="JBHUHO010000029">
    <property type="protein sequence ID" value="MFD2115863.1"/>
    <property type="molecule type" value="Genomic_DNA"/>
</dbReference>
<dbReference type="Pfam" id="PF02770">
    <property type="entry name" value="Acyl-CoA_dh_M"/>
    <property type="match status" value="1"/>
</dbReference>
<dbReference type="Proteomes" id="UP001597362">
    <property type="component" value="Unassembled WGS sequence"/>
</dbReference>
<keyword evidence="7" id="KW-1185">Reference proteome</keyword>
<comment type="caution">
    <text evidence="6">The sequence shown here is derived from an EMBL/GenBank/DDBJ whole genome shotgun (WGS) entry which is preliminary data.</text>
</comment>
<dbReference type="Gene3D" id="1.10.540.10">
    <property type="entry name" value="Acyl-CoA dehydrogenase/oxidase, N-terminal domain"/>
    <property type="match status" value="1"/>
</dbReference>
<dbReference type="Gene3D" id="2.40.110.10">
    <property type="entry name" value="Butyryl-CoA Dehydrogenase, subunit A, domain 2"/>
    <property type="match status" value="1"/>
</dbReference>
<dbReference type="Pfam" id="PF08028">
    <property type="entry name" value="Acyl-CoA_dh_2"/>
    <property type="match status" value="1"/>
</dbReference>
<feature type="domain" description="Acyl-CoA dehydrogenase/oxidase N-terminal" evidence="4">
    <location>
        <begin position="23"/>
        <end position="90"/>
    </location>
</feature>
<dbReference type="InterPro" id="IPR037069">
    <property type="entry name" value="AcylCoA_DH/ox_N_sf"/>
</dbReference>
<name>A0ABW4YJK1_9BACL</name>
<protein>
    <submittedName>
        <fullName evidence="6">Acyl-CoA dehydrogenase family protein</fullName>
        <ecNumber evidence="6">1.-.-.-</ecNumber>
    </submittedName>
</protein>
<dbReference type="InterPro" id="IPR009100">
    <property type="entry name" value="AcylCoA_DH/oxidase_NM_dom_sf"/>
</dbReference>
<organism evidence="6 7">
    <name type="scientific">Paenibacillus yanchengensis</name>
    <dbReference type="NCBI Taxonomy" id="2035833"/>
    <lineage>
        <taxon>Bacteria</taxon>
        <taxon>Bacillati</taxon>
        <taxon>Bacillota</taxon>
        <taxon>Bacilli</taxon>
        <taxon>Bacillales</taxon>
        <taxon>Paenibacillaceae</taxon>
        <taxon>Paenibacillus</taxon>
    </lineage>
</organism>
<evidence type="ECO:0000259" key="4">
    <source>
        <dbReference type="Pfam" id="PF02771"/>
    </source>
</evidence>